<sequence length="78" mass="9048">MSHMLRPQHSMKNHSLAQLSNHVHKPLSTFISFQLYYSRYSFLMYSANAHKLPVASQSHQDLYSVTVTMHLKWVSSAN</sequence>
<evidence type="ECO:0000313" key="2">
    <source>
        <dbReference type="Proteomes" id="UP000770717"/>
    </source>
</evidence>
<dbReference type="Proteomes" id="UP000770717">
    <property type="component" value="Unassembled WGS sequence"/>
</dbReference>
<keyword evidence="2" id="KW-1185">Reference proteome</keyword>
<protein>
    <submittedName>
        <fullName evidence="1">Uncharacterized protein</fullName>
    </submittedName>
</protein>
<evidence type="ECO:0000313" key="1">
    <source>
        <dbReference type="EMBL" id="KAG9478054.1"/>
    </source>
</evidence>
<reference evidence="1" key="1">
    <citation type="thesis" date="2020" institute="ProQuest LLC" country="789 East Eisenhower Parkway, Ann Arbor, MI, USA">
        <title>Comparative Genomics and Chromosome Evolution.</title>
        <authorList>
            <person name="Mudd A.B."/>
        </authorList>
    </citation>
    <scope>NUCLEOTIDE SEQUENCE</scope>
    <source>
        <strain evidence="1">HN-11 Male</strain>
        <tissue evidence="1">Kidney and liver</tissue>
    </source>
</reference>
<accession>A0A8J6K792</accession>
<dbReference type="AlphaFoldDB" id="A0A8J6K792"/>
<dbReference type="EMBL" id="WNTK01000009">
    <property type="protein sequence ID" value="KAG9478054.1"/>
    <property type="molecule type" value="Genomic_DNA"/>
</dbReference>
<gene>
    <name evidence="1" type="ORF">GDO78_013183</name>
</gene>
<comment type="caution">
    <text evidence="1">The sequence shown here is derived from an EMBL/GenBank/DDBJ whole genome shotgun (WGS) entry which is preliminary data.</text>
</comment>
<name>A0A8J6K792_ELECQ</name>
<organism evidence="1 2">
    <name type="scientific">Eleutherodactylus coqui</name>
    <name type="common">Puerto Rican coqui</name>
    <dbReference type="NCBI Taxonomy" id="57060"/>
    <lineage>
        <taxon>Eukaryota</taxon>
        <taxon>Metazoa</taxon>
        <taxon>Chordata</taxon>
        <taxon>Craniata</taxon>
        <taxon>Vertebrata</taxon>
        <taxon>Euteleostomi</taxon>
        <taxon>Amphibia</taxon>
        <taxon>Batrachia</taxon>
        <taxon>Anura</taxon>
        <taxon>Neobatrachia</taxon>
        <taxon>Hyloidea</taxon>
        <taxon>Eleutherodactylidae</taxon>
        <taxon>Eleutherodactylinae</taxon>
        <taxon>Eleutherodactylus</taxon>
        <taxon>Eleutherodactylus</taxon>
    </lineage>
</organism>
<proteinExistence type="predicted"/>